<evidence type="ECO:0000256" key="3">
    <source>
        <dbReference type="PROSITE-ProRule" id="PRU00708"/>
    </source>
</evidence>
<evidence type="ECO:0000313" key="5">
    <source>
        <dbReference type="EMBL" id="KAJ6834510.1"/>
    </source>
</evidence>
<reference evidence="5" key="1">
    <citation type="journal article" date="2023" name="GigaByte">
        <title>Genome assembly of the bearded iris, Iris pallida Lam.</title>
        <authorList>
            <person name="Bruccoleri R.E."/>
            <person name="Oakeley E.J."/>
            <person name="Faust A.M.E."/>
            <person name="Altorfer M."/>
            <person name="Dessus-Babus S."/>
            <person name="Burckhardt D."/>
            <person name="Oertli M."/>
            <person name="Naumann U."/>
            <person name="Petersen F."/>
            <person name="Wong J."/>
        </authorList>
    </citation>
    <scope>NUCLEOTIDE SEQUENCE</scope>
    <source>
        <strain evidence="5">GSM-AAB239-AS_SAM_17_03QT</strain>
    </source>
</reference>
<name>A0AAX6H0G3_IRIPA</name>
<protein>
    <submittedName>
        <fullName evidence="5">Pentatricopeptide repeat-containing protein-like isoform X1</fullName>
    </submittedName>
</protein>
<comment type="caution">
    <text evidence="5">The sequence shown here is derived from an EMBL/GenBank/DDBJ whole genome shotgun (WGS) entry which is preliminary data.</text>
</comment>
<evidence type="ECO:0000256" key="4">
    <source>
        <dbReference type="SAM" id="MobiDB-lite"/>
    </source>
</evidence>
<keyword evidence="6" id="KW-1185">Reference proteome</keyword>
<sequence length="536" mass="61259">MASTTFFSTLLKRALQKTPPPAAASLRSIATSLFSNPRNSSSSSSSSGPPTRSFTFSFEPEPEPARYEDLRDRIFWLRKRSATAALERWVGEGRKVSQSVLRDIAKELVRSQRYKHALEILTWMESQGNFQITSRDHATRLDLIIKVHGLSDAEAYFEKLPGSASQKAASFPLLHSYVKDRDLEKAEALMLRLHNSALAVDPHLFNEMMKLYMATGQFRKVLDVIRHMKLSNVPLNVLSYNLWMGATAEVSGVSSVETVHKEMETDKNIEVGWSSYCTLANIYTKAGLVDKAFGALNVAEKKISLRKRLAYSFIMTKYAALQDRDGVLRLWESSKKVPERITCQNYMSVMLCLIKIGAIEDAERIFREWESSCRKYDVRVSNVLLGAYMRNGWMEKAESLHRHTLERGAIPNYKTWEILMEGWVKKGEMDRAVDAMRRGFSMLEGCIWRPPSEIVMAIAKHFEDQSSAEDMRRYVQVLQNLGLMNLGLYKSFLRTHINARRELPDIINMVESDKIELDEEARALIQCVFEPQNIDL</sequence>
<dbReference type="GO" id="GO:0005739">
    <property type="term" value="C:mitochondrion"/>
    <property type="evidence" value="ECO:0007669"/>
    <property type="project" value="TreeGrafter"/>
</dbReference>
<evidence type="ECO:0000313" key="6">
    <source>
        <dbReference type="Proteomes" id="UP001140949"/>
    </source>
</evidence>
<dbReference type="AlphaFoldDB" id="A0AAX6H0G3"/>
<dbReference type="EMBL" id="JANAVB010014398">
    <property type="protein sequence ID" value="KAJ6834510.1"/>
    <property type="molecule type" value="Genomic_DNA"/>
</dbReference>
<keyword evidence="2" id="KW-0677">Repeat</keyword>
<dbReference type="PROSITE" id="PS51375">
    <property type="entry name" value="PPR"/>
    <property type="match status" value="2"/>
</dbReference>
<dbReference type="GO" id="GO:0003729">
    <property type="term" value="F:mRNA binding"/>
    <property type="evidence" value="ECO:0007669"/>
    <property type="project" value="UniProtKB-ARBA"/>
</dbReference>
<feature type="repeat" description="PPR" evidence="3">
    <location>
        <begin position="201"/>
        <end position="235"/>
    </location>
</feature>
<dbReference type="Gene3D" id="1.25.40.10">
    <property type="entry name" value="Tetratricopeptide repeat domain"/>
    <property type="match status" value="2"/>
</dbReference>
<feature type="compositionally biased region" description="Low complexity" evidence="4">
    <location>
        <begin position="35"/>
        <end position="57"/>
    </location>
</feature>
<feature type="region of interest" description="Disordered" evidence="4">
    <location>
        <begin position="35"/>
        <end position="60"/>
    </location>
</feature>
<organism evidence="5 6">
    <name type="scientific">Iris pallida</name>
    <name type="common">Sweet iris</name>
    <dbReference type="NCBI Taxonomy" id="29817"/>
    <lineage>
        <taxon>Eukaryota</taxon>
        <taxon>Viridiplantae</taxon>
        <taxon>Streptophyta</taxon>
        <taxon>Embryophyta</taxon>
        <taxon>Tracheophyta</taxon>
        <taxon>Spermatophyta</taxon>
        <taxon>Magnoliopsida</taxon>
        <taxon>Liliopsida</taxon>
        <taxon>Asparagales</taxon>
        <taxon>Iridaceae</taxon>
        <taxon>Iridoideae</taxon>
        <taxon>Irideae</taxon>
        <taxon>Iris</taxon>
    </lineage>
</organism>
<dbReference type="InterPro" id="IPR002885">
    <property type="entry name" value="PPR_rpt"/>
</dbReference>
<comment type="similarity">
    <text evidence="1">Belongs to the PPR family. P subfamily.</text>
</comment>
<feature type="repeat" description="PPR" evidence="3">
    <location>
        <begin position="377"/>
        <end position="411"/>
    </location>
</feature>
<dbReference type="PANTHER" id="PTHR45717:SF13">
    <property type="entry name" value="OS02G0796400 PROTEIN"/>
    <property type="match status" value="1"/>
</dbReference>
<proteinExistence type="inferred from homology"/>
<dbReference type="InterPro" id="IPR011990">
    <property type="entry name" value="TPR-like_helical_dom_sf"/>
</dbReference>
<evidence type="ECO:0000256" key="1">
    <source>
        <dbReference type="ARBA" id="ARBA00007626"/>
    </source>
</evidence>
<dbReference type="Proteomes" id="UP001140949">
    <property type="component" value="Unassembled WGS sequence"/>
</dbReference>
<reference evidence="5" key="2">
    <citation type="submission" date="2023-04" db="EMBL/GenBank/DDBJ databases">
        <authorList>
            <person name="Bruccoleri R.E."/>
            <person name="Oakeley E.J."/>
            <person name="Faust A.-M."/>
            <person name="Dessus-Babus S."/>
            <person name="Altorfer M."/>
            <person name="Burckhardt D."/>
            <person name="Oertli M."/>
            <person name="Naumann U."/>
            <person name="Petersen F."/>
            <person name="Wong J."/>
        </authorList>
    </citation>
    <scope>NUCLEOTIDE SEQUENCE</scope>
    <source>
        <strain evidence="5">GSM-AAB239-AS_SAM_17_03QT</strain>
        <tissue evidence="5">Leaf</tissue>
    </source>
</reference>
<evidence type="ECO:0000256" key="2">
    <source>
        <dbReference type="ARBA" id="ARBA00022737"/>
    </source>
</evidence>
<dbReference type="PANTHER" id="PTHR45717">
    <property type="entry name" value="OS12G0527900 PROTEIN"/>
    <property type="match status" value="1"/>
</dbReference>
<dbReference type="Pfam" id="PF01535">
    <property type="entry name" value="PPR"/>
    <property type="match status" value="3"/>
</dbReference>
<accession>A0AAX6H0G3</accession>
<gene>
    <name evidence="5" type="ORF">M6B38_334635</name>
</gene>